<reference evidence="14 15" key="1">
    <citation type="journal article" date="2019" name="Commun. Biol.">
        <title>The bagworm genome reveals a unique fibroin gene that provides high tensile strength.</title>
        <authorList>
            <person name="Kono N."/>
            <person name="Nakamura H."/>
            <person name="Ohtoshi R."/>
            <person name="Tomita M."/>
            <person name="Numata K."/>
            <person name="Arakawa K."/>
        </authorList>
    </citation>
    <scope>NUCLEOTIDE SEQUENCE [LARGE SCALE GENOMIC DNA]</scope>
</reference>
<dbReference type="PRINTS" id="PR01607">
    <property type="entry name" value="APYRASEFAMLY"/>
</dbReference>
<keyword evidence="4" id="KW-1201">Platelet aggregation inhibiting toxin</keyword>
<evidence type="ECO:0000259" key="13">
    <source>
        <dbReference type="Pfam" id="PF02872"/>
    </source>
</evidence>
<dbReference type="GO" id="GO:0005886">
    <property type="term" value="C:plasma membrane"/>
    <property type="evidence" value="ECO:0007669"/>
    <property type="project" value="TreeGrafter"/>
</dbReference>
<keyword evidence="10" id="KW-1199">Hemostasis impairing toxin</keyword>
<evidence type="ECO:0000256" key="5">
    <source>
        <dbReference type="ARBA" id="ARBA00022525"/>
    </source>
</evidence>
<protein>
    <recommendedName>
        <fullName evidence="3">apyrase</fullName>
        <ecNumber evidence="3">3.6.1.5</ecNumber>
    </recommendedName>
</protein>
<dbReference type="GO" id="GO:0005576">
    <property type="term" value="C:extracellular region"/>
    <property type="evidence" value="ECO:0007669"/>
    <property type="project" value="UniProtKB-SubCell"/>
</dbReference>
<evidence type="ECO:0000256" key="4">
    <source>
        <dbReference type="ARBA" id="ARBA00022442"/>
    </source>
</evidence>
<evidence type="ECO:0000256" key="2">
    <source>
        <dbReference type="ARBA" id="ARBA00006654"/>
    </source>
</evidence>
<proteinExistence type="inferred from homology"/>
<dbReference type="CDD" id="cd07409">
    <property type="entry name" value="MPP_CD73_N"/>
    <property type="match status" value="1"/>
</dbReference>
<accession>A0A4C1UZS9</accession>
<dbReference type="InterPro" id="IPR029052">
    <property type="entry name" value="Metallo-depent_PP-like"/>
</dbReference>
<sequence length="545" mass="60775">MPAETVFPEEGFHRLMRVTQKVFALIKMVPVHSLIQPSMLPISQELFRLAFEETSLSSSICQRNTTCLGGFARLFEAIEALRREKPDALLLNAGDSFQGTYWYTLLKWNVTQHFMNMLPHDAHAIGNHEFDDGVPGLVPYMKALKAPIVAANLNTTLEPRLKGLYKPYVNSSSPGKVRFEDPKTAAQREAKHLTDQGVNIIILLSHVGLKIDNCNMNELSQGYVFSREIASDFGENIDVIVGGHSHSLLWNGTSPSGEDVSGPYPIVVESRTRPDHKVLVVTASAFTKYLGDISVWFNAAGESDTFKANPLYLNHSIPENEKMKKLLAPYTKDLHSKVSIVIGEAKDDLELKECSMRECALGNLISDGLLQTTKDAKVSNLTHVSFVVRNAIRNNILKGTITRGDVINAVPFSSKVQTFALKGEYLRQTFEYCVTSAWTQTPFNGPSLPQVAGLKVTFNTSREIGDRVVSILTKNGEQYEPLEMDRDYQVTTYSFIATGRDGFGMLKGYLKDLVTLKLDAESLEDIIRKYSPITPRLEGRLVMLY</sequence>
<keyword evidence="5" id="KW-0964">Secreted</keyword>
<keyword evidence="8" id="KW-0732">Signal</keyword>
<keyword evidence="11" id="KW-0547">Nucleotide-binding</keyword>
<evidence type="ECO:0000256" key="9">
    <source>
        <dbReference type="ARBA" id="ARBA00022801"/>
    </source>
</evidence>
<keyword evidence="15" id="KW-1185">Reference proteome</keyword>
<dbReference type="InterPro" id="IPR006146">
    <property type="entry name" value="5'-Nucleotdase_CS"/>
</dbReference>
<comment type="caution">
    <text evidence="14">The sequence shown here is derived from an EMBL/GenBank/DDBJ whole genome shotgun (WGS) entry which is preliminary data.</text>
</comment>
<gene>
    <name evidence="14" type="ORF">EVAR_31429_1</name>
</gene>
<dbReference type="PANTHER" id="PTHR11575:SF32">
    <property type="entry name" value="APYRASE-LIKE PROTEIN"/>
    <property type="match status" value="1"/>
</dbReference>
<keyword evidence="6" id="KW-0800">Toxin</keyword>
<name>A0A4C1UZS9_EUMVA</name>
<dbReference type="GO" id="GO:0004050">
    <property type="term" value="F:apyrase activity"/>
    <property type="evidence" value="ECO:0007669"/>
    <property type="project" value="UniProtKB-EC"/>
</dbReference>
<comment type="similarity">
    <text evidence="2 11">Belongs to the 5'-nucleotidase family.</text>
</comment>
<dbReference type="Pfam" id="PF00149">
    <property type="entry name" value="Metallophos"/>
    <property type="match status" value="1"/>
</dbReference>
<comment type="subcellular location">
    <subcellularLocation>
        <location evidence="1">Secreted</location>
    </subcellularLocation>
</comment>
<feature type="domain" description="5'-Nucleotidase C-terminal" evidence="13">
    <location>
        <begin position="341"/>
        <end position="507"/>
    </location>
</feature>
<evidence type="ECO:0000256" key="6">
    <source>
        <dbReference type="ARBA" id="ARBA00022656"/>
    </source>
</evidence>
<evidence type="ECO:0000256" key="10">
    <source>
        <dbReference type="ARBA" id="ARBA00023240"/>
    </source>
</evidence>
<dbReference type="SUPFAM" id="SSF56300">
    <property type="entry name" value="Metallo-dependent phosphatases"/>
    <property type="match status" value="1"/>
</dbReference>
<dbReference type="Pfam" id="PF02872">
    <property type="entry name" value="5_nucleotid_C"/>
    <property type="match status" value="1"/>
</dbReference>
<evidence type="ECO:0000256" key="11">
    <source>
        <dbReference type="RuleBase" id="RU362119"/>
    </source>
</evidence>
<organism evidence="14 15">
    <name type="scientific">Eumeta variegata</name>
    <name type="common">Bagworm moth</name>
    <name type="synonym">Eumeta japonica</name>
    <dbReference type="NCBI Taxonomy" id="151549"/>
    <lineage>
        <taxon>Eukaryota</taxon>
        <taxon>Metazoa</taxon>
        <taxon>Ecdysozoa</taxon>
        <taxon>Arthropoda</taxon>
        <taxon>Hexapoda</taxon>
        <taxon>Insecta</taxon>
        <taxon>Pterygota</taxon>
        <taxon>Neoptera</taxon>
        <taxon>Endopterygota</taxon>
        <taxon>Lepidoptera</taxon>
        <taxon>Glossata</taxon>
        <taxon>Ditrysia</taxon>
        <taxon>Tineoidea</taxon>
        <taxon>Psychidae</taxon>
        <taxon>Oiketicinae</taxon>
        <taxon>Eumeta</taxon>
    </lineage>
</organism>
<dbReference type="AlphaFoldDB" id="A0A4C1UZS9"/>
<evidence type="ECO:0000259" key="12">
    <source>
        <dbReference type="Pfam" id="PF00149"/>
    </source>
</evidence>
<keyword evidence="7" id="KW-0479">Metal-binding</keyword>
<evidence type="ECO:0000256" key="3">
    <source>
        <dbReference type="ARBA" id="ARBA00012148"/>
    </source>
</evidence>
<dbReference type="InterPro" id="IPR004843">
    <property type="entry name" value="Calcineurin-like_PHP"/>
</dbReference>
<dbReference type="STRING" id="151549.A0A4C1UZS9"/>
<dbReference type="InterPro" id="IPR006179">
    <property type="entry name" value="5_nucleotidase/apyrase"/>
</dbReference>
<dbReference type="PROSITE" id="PS00786">
    <property type="entry name" value="5_NUCLEOTIDASE_2"/>
    <property type="match status" value="1"/>
</dbReference>
<dbReference type="Proteomes" id="UP000299102">
    <property type="component" value="Unassembled WGS sequence"/>
</dbReference>
<evidence type="ECO:0000256" key="8">
    <source>
        <dbReference type="ARBA" id="ARBA00022729"/>
    </source>
</evidence>
<dbReference type="Gene3D" id="3.60.21.10">
    <property type="match status" value="2"/>
</dbReference>
<evidence type="ECO:0000256" key="7">
    <source>
        <dbReference type="ARBA" id="ARBA00022723"/>
    </source>
</evidence>
<evidence type="ECO:0000256" key="1">
    <source>
        <dbReference type="ARBA" id="ARBA00004613"/>
    </source>
</evidence>
<dbReference type="OrthoDB" id="7722975at2759"/>
<dbReference type="GO" id="GO:0046872">
    <property type="term" value="F:metal ion binding"/>
    <property type="evidence" value="ECO:0007669"/>
    <property type="project" value="UniProtKB-KW"/>
</dbReference>
<dbReference type="GO" id="GO:0008253">
    <property type="term" value="F:5'-nucleotidase activity"/>
    <property type="evidence" value="ECO:0007669"/>
    <property type="project" value="TreeGrafter"/>
</dbReference>
<dbReference type="SUPFAM" id="SSF55816">
    <property type="entry name" value="5'-nucleotidase (syn. UDP-sugar hydrolase), C-terminal domain"/>
    <property type="match status" value="1"/>
</dbReference>
<evidence type="ECO:0000313" key="15">
    <source>
        <dbReference type="Proteomes" id="UP000299102"/>
    </source>
</evidence>
<dbReference type="Gene3D" id="3.90.780.10">
    <property type="entry name" value="5'-Nucleotidase, C-terminal domain"/>
    <property type="match status" value="1"/>
</dbReference>
<dbReference type="EMBL" id="BGZK01000244">
    <property type="protein sequence ID" value="GBP31304.1"/>
    <property type="molecule type" value="Genomic_DNA"/>
</dbReference>
<feature type="domain" description="Calcineurin-like phosphoesterase" evidence="12">
    <location>
        <begin position="68"/>
        <end position="247"/>
    </location>
</feature>
<dbReference type="EC" id="3.6.1.5" evidence="3"/>
<dbReference type="PANTHER" id="PTHR11575">
    <property type="entry name" value="5'-NUCLEOTIDASE-RELATED"/>
    <property type="match status" value="1"/>
</dbReference>
<keyword evidence="9 11" id="KW-0378">Hydrolase</keyword>
<evidence type="ECO:0000313" key="14">
    <source>
        <dbReference type="EMBL" id="GBP31304.1"/>
    </source>
</evidence>
<dbReference type="InterPro" id="IPR008334">
    <property type="entry name" value="5'-Nucleotdase_C"/>
</dbReference>
<dbReference type="GO" id="GO:0000166">
    <property type="term" value="F:nucleotide binding"/>
    <property type="evidence" value="ECO:0007669"/>
    <property type="project" value="UniProtKB-KW"/>
</dbReference>
<dbReference type="InterPro" id="IPR036907">
    <property type="entry name" value="5'-Nucleotdase_C_sf"/>
</dbReference>
<dbReference type="GO" id="GO:0006196">
    <property type="term" value="P:AMP catabolic process"/>
    <property type="evidence" value="ECO:0007669"/>
    <property type="project" value="TreeGrafter"/>
</dbReference>
<dbReference type="GO" id="GO:0090729">
    <property type="term" value="F:toxin activity"/>
    <property type="evidence" value="ECO:0007669"/>
    <property type="project" value="UniProtKB-KW"/>
</dbReference>